<feature type="site" description="Transition state stabilizer" evidence="7">
    <location>
        <position position="271"/>
    </location>
</feature>
<feature type="active site" description="Proton donor/acceptor" evidence="5">
    <location>
        <position position="152"/>
    </location>
</feature>
<feature type="binding site" evidence="6">
    <location>
        <begin position="152"/>
        <end position="155"/>
    </location>
    <ligand>
        <name>substrate</name>
    </ligand>
</feature>
<protein>
    <recommendedName>
        <fullName evidence="2">phosphoglycerate mutase (2,3-diphosphoglycerate-dependent)</fullName>
        <ecNumber evidence="2">5.4.2.11</ecNumber>
    </recommendedName>
</protein>
<evidence type="ECO:0000256" key="5">
    <source>
        <dbReference type="PIRSR" id="PIRSR613078-1"/>
    </source>
</evidence>
<reference evidence="9" key="1">
    <citation type="submission" date="2020-06" db="EMBL/GenBank/DDBJ databases">
        <authorList>
            <consortium name="Plant Systems Biology data submission"/>
        </authorList>
    </citation>
    <scope>NUCLEOTIDE SEQUENCE</scope>
    <source>
        <strain evidence="9">D6</strain>
    </source>
</reference>
<dbReference type="OrthoDB" id="10265988at2759"/>
<evidence type="ECO:0000313" key="10">
    <source>
        <dbReference type="Proteomes" id="UP001153069"/>
    </source>
</evidence>
<dbReference type="Proteomes" id="UP001153069">
    <property type="component" value="Unassembled WGS sequence"/>
</dbReference>
<keyword evidence="8" id="KW-0812">Transmembrane</keyword>
<feature type="binding site" evidence="6">
    <location>
        <position position="122"/>
    </location>
    <ligand>
        <name>substrate</name>
    </ligand>
</feature>
<keyword evidence="3" id="KW-0324">Glycolysis</keyword>
<dbReference type="EMBL" id="CAICTM010000494">
    <property type="protein sequence ID" value="CAB9511652.1"/>
    <property type="molecule type" value="Genomic_DNA"/>
</dbReference>
<dbReference type="GO" id="GO:0004619">
    <property type="term" value="F:phosphoglycerate mutase activity"/>
    <property type="evidence" value="ECO:0007669"/>
    <property type="project" value="UniProtKB-EC"/>
</dbReference>
<feature type="binding site" evidence="6">
    <location>
        <begin position="184"/>
        <end position="185"/>
    </location>
    <ligand>
        <name>substrate</name>
    </ligand>
</feature>
<keyword evidence="4" id="KW-0413">Isomerase</keyword>
<evidence type="ECO:0000256" key="3">
    <source>
        <dbReference type="ARBA" id="ARBA00023152"/>
    </source>
</evidence>
<dbReference type="CDD" id="cd07067">
    <property type="entry name" value="HP_PGM_like"/>
    <property type="match status" value="1"/>
</dbReference>
<keyword evidence="8" id="KW-1133">Transmembrane helix</keyword>
<dbReference type="Gene3D" id="3.40.50.1240">
    <property type="entry name" value="Phosphoglycerate mutase-like"/>
    <property type="match status" value="1"/>
</dbReference>
<keyword evidence="8" id="KW-0472">Membrane</keyword>
<dbReference type="InterPro" id="IPR013078">
    <property type="entry name" value="His_Pase_superF_clade-1"/>
</dbReference>
<dbReference type="SMART" id="SM00855">
    <property type="entry name" value="PGAM"/>
    <property type="match status" value="1"/>
</dbReference>
<sequence>MTQEEPRRQLASVSPPACFCCPSVSTIVSSVTTILLFCFVFVSSIPSASLAFSNNLPVHTLLLCRHGDSVWNGGQPGCEERFTGWTDVELSQQGCQEAMEAAAQLASYFYDIDCIFTSMLQRALDTTDACLTALGNNQKELPPVICDYRLAERHYGALQGLVKKDVEEGNSVFGYCPDLVEKWRRSWHTQPPTLDDNDERRIMEVDRLAEICGGAHNVPKGESLAMVAQNRVRPFLNEVVTPALNLAAKLKSQLSQKNVEEELTAGLVVAHANSLRALIGCLCEVEDDPVALGILESLRIPTGVPLVIHYQQLPNGRFRACPLPEPDECLIQDNWGYFNKPKEAPPNLGHPNLPVWPLDTCIPLEERTRADFFSAFANAAEDTYSRR</sequence>
<proteinExistence type="inferred from homology"/>
<feature type="binding site" evidence="6">
    <location>
        <position position="163"/>
    </location>
    <ligand>
        <name>substrate</name>
    </ligand>
</feature>
<dbReference type="NCBIfam" id="TIGR01258">
    <property type="entry name" value="pgm_1"/>
    <property type="match status" value="1"/>
</dbReference>
<accession>A0A9N8DZA3</accession>
<name>A0A9N8DZA3_9STRA</name>
<evidence type="ECO:0000256" key="1">
    <source>
        <dbReference type="ARBA" id="ARBA00006717"/>
    </source>
</evidence>
<dbReference type="SUPFAM" id="SSF53254">
    <property type="entry name" value="Phosphoglycerate mutase-like"/>
    <property type="match status" value="1"/>
</dbReference>
<keyword evidence="10" id="KW-1185">Reference proteome</keyword>
<dbReference type="InterPro" id="IPR005952">
    <property type="entry name" value="Phosphogly_mut1"/>
</dbReference>
<feature type="binding site" evidence="6">
    <location>
        <begin position="65"/>
        <end position="72"/>
    </location>
    <ligand>
        <name>substrate</name>
    </ligand>
</feature>
<feature type="binding site" evidence="6">
    <location>
        <begin position="83"/>
        <end position="84"/>
    </location>
    <ligand>
        <name>substrate</name>
    </ligand>
</feature>
<dbReference type="Pfam" id="PF00300">
    <property type="entry name" value="His_Phos_1"/>
    <property type="match status" value="1"/>
</dbReference>
<dbReference type="InterPro" id="IPR029033">
    <property type="entry name" value="His_PPase_superfam"/>
</dbReference>
<evidence type="ECO:0000256" key="7">
    <source>
        <dbReference type="PIRSR" id="PIRSR613078-3"/>
    </source>
</evidence>
<comment type="caution">
    <text evidence="9">The sequence shown here is derived from an EMBL/GenBank/DDBJ whole genome shotgun (WGS) entry which is preliminary data.</text>
</comment>
<organism evidence="9 10">
    <name type="scientific">Seminavis robusta</name>
    <dbReference type="NCBI Taxonomy" id="568900"/>
    <lineage>
        <taxon>Eukaryota</taxon>
        <taxon>Sar</taxon>
        <taxon>Stramenopiles</taxon>
        <taxon>Ochrophyta</taxon>
        <taxon>Bacillariophyta</taxon>
        <taxon>Bacillariophyceae</taxon>
        <taxon>Bacillariophycidae</taxon>
        <taxon>Naviculales</taxon>
        <taxon>Naviculaceae</taxon>
        <taxon>Seminavis</taxon>
    </lineage>
</organism>
<evidence type="ECO:0000256" key="8">
    <source>
        <dbReference type="SAM" id="Phobius"/>
    </source>
</evidence>
<evidence type="ECO:0000256" key="4">
    <source>
        <dbReference type="ARBA" id="ARBA00023235"/>
    </source>
</evidence>
<dbReference type="AlphaFoldDB" id="A0A9N8DZA3"/>
<feature type="transmembrane region" description="Helical" evidence="8">
    <location>
        <begin position="17"/>
        <end position="42"/>
    </location>
</feature>
<comment type="similarity">
    <text evidence="1">Belongs to the phosphoglycerate mutase family. BPG-dependent PGAM subfamily.</text>
</comment>
<feature type="active site" description="Tele-phosphohistidine intermediate" evidence="5">
    <location>
        <position position="66"/>
    </location>
</feature>
<evidence type="ECO:0000256" key="6">
    <source>
        <dbReference type="PIRSR" id="PIRSR613078-2"/>
    </source>
</evidence>
<dbReference type="EC" id="5.4.2.11" evidence="2"/>
<dbReference type="GO" id="GO:0006096">
    <property type="term" value="P:glycolytic process"/>
    <property type="evidence" value="ECO:0007669"/>
    <property type="project" value="UniProtKB-KW"/>
</dbReference>
<evidence type="ECO:0000313" key="9">
    <source>
        <dbReference type="EMBL" id="CAB9511652.1"/>
    </source>
</evidence>
<dbReference type="PANTHER" id="PTHR11931">
    <property type="entry name" value="PHOSPHOGLYCERATE MUTASE"/>
    <property type="match status" value="1"/>
</dbReference>
<gene>
    <name evidence="9" type="ORF">SEMRO_495_G154480.1</name>
</gene>
<evidence type="ECO:0000256" key="2">
    <source>
        <dbReference type="ARBA" id="ARBA00012028"/>
    </source>
</evidence>